<evidence type="ECO:0000313" key="1">
    <source>
        <dbReference type="EMBL" id="OYQ47405.1"/>
    </source>
</evidence>
<dbReference type="RefSeq" id="WP_094485338.1">
    <property type="nucleotide sequence ID" value="NZ_NOXX01000146.1"/>
</dbReference>
<dbReference type="Proteomes" id="UP000216035">
    <property type="component" value="Unassembled WGS sequence"/>
</dbReference>
<sequence length="190" mass="21438">MKVLVTIIGFFCLSTVFGQADCKWDINVTDSLGTYRETKSYLVHERIFDGKQTFLSFKLLQSNGTPILHYELIEKTKDFSKAVCFDASSRIYLQLQNGKIITLHYASSDMCSNLVQTGTAESARILAADFLFTKGSIELLRESPVILMRVKYTTETTDIILKKQLKSELTGNETSPESFFSLHLPCLDLP</sequence>
<evidence type="ECO:0000313" key="2">
    <source>
        <dbReference type="Proteomes" id="UP000216035"/>
    </source>
</evidence>
<proteinExistence type="predicted"/>
<dbReference type="OrthoDB" id="1372254at2"/>
<accession>A0A256A2P5</accession>
<keyword evidence="2" id="KW-1185">Reference proteome</keyword>
<organism evidence="1 2">
    <name type="scientific">Flavobacterium aurantiibacter</name>
    <dbReference type="NCBI Taxonomy" id="2023067"/>
    <lineage>
        <taxon>Bacteria</taxon>
        <taxon>Pseudomonadati</taxon>
        <taxon>Bacteroidota</taxon>
        <taxon>Flavobacteriia</taxon>
        <taxon>Flavobacteriales</taxon>
        <taxon>Flavobacteriaceae</taxon>
        <taxon>Flavobacterium</taxon>
    </lineage>
</organism>
<dbReference type="AlphaFoldDB" id="A0A256A2P5"/>
<protein>
    <submittedName>
        <fullName evidence="1">Uncharacterized protein</fullName>
    </submittedName>
</protein>
<dbReference type="EMBL" id="NOXX01000146">
    <property type="protein sequence ID" value="OYQ47405.1"/>
    <property type="molecule type" value="Genomic_DNA"/>
</dbReference>
<name>A0A256A2P5_9FLAO</name>
<comment type="caution">
    <text evidence="1">The sequence shown here is derived from an EMBL/GenBank/DDBJ whole genome shotgun (WGS) entry which is preliminary data.</text>
</comment>
<gene>
    <name evidence="1" type="ORF">CHX27_03265</name>
</gene>
<reference evidence="1 2" key="1">
    <citation type="submission" date="2017-07" db="EMBL/GenBank/DDBJ databases">
        <title>Flavobacterium cyanobacteriorum sp. nov., isolated from cyanobacterial aggregates in a eutrophic lake.</title>
        <authorList>
            <person name="Cai H."/>
        </authorList>
    </citation>
    <scope>NUCLEOTIDE SEQUENCE [LARGE SCALE GENOMIC DNA]</scope>
    <source>
        <strain evidence="1 2">TH167</strain>
    </source>
</reference>